<organism evidence="4 5">
    <name type="scientific">Metabacillus endolithicus</name>
    <dbReference type="NCBI Taxonomy" id="1535204"/>
    <lineage>
        <taxon>Bacteria</taxon>
        <taxon>Bacillati</taxon>
        <taxon>Bacillota</taxon>
        <taxon>Bacilli</taxon>
        <taxon>Bacillales</taxon>
        <taxon>Bacillaceae</taxon>
        <taxon>Metabacillus</taxon>
    </lineage>
</organism>
<evidence type="ECO:0000313" key="4">
    <source>
        <dbReference type="EMBL" id="MFD2212696.1"/>
    </source>
</evidence>
<dbReference type="RefSeq" id="WP_247341926.1">
    <property type="nucleotide sequence ID" value="NZ_CP095550.1"/>
</dbReference>
<dbReference type="EMBL" id="JBHUIK010000001">
    <property type="protein sequence ID" value="MFD2212696.1"/>
    <property type="molecule type" value="Genomic_DNA"/>
</dbReference>
<reference evidence="5" key="1">
    <citation type="journal article" date="2019" name="Int. J. Syst. Evol. Microbiol.">
        <title>The Global Catalogue of Microorganisms (GCM) 10K type strain sequencing project: providing services to taxonomists for standard genome sequencing and annotation.</title>
        <authorList>
            <consortium name="The Broad Institute Genomics Platform"/>
            <consortium name="The Broad Institute Genome Sequencing Center for Infectious Disease"/>
            <person name="Wu L."/>
            <person name="Ma J."/>
        </authorList>
    </citation>
    <scope>NUCLEOTIDE SEQUENCE [LARGE SCALE GENOMIC DNA]</scope>
    <source>
        <strain evidence="5">CGMCC 1.15474</strain>
    </source>
</reference>
<dbReference type="Pfam" id="PF00011">
    <property type="entry name" value="HSP20"/>
    <property type="match status" value="1"/>
</dbReference>
<dbReference type="InterPro" id="IPR008978">
    <property type="entry name" value="HSP20-like_chaperone"/>
</dbReference>
<dbReference type="PROSITE" id="PS01031">
    <property type="entry name" value="SHSP"/>
    <property type="match status" value="1"/>
</dbReference>
<comment type="caution">
    <text evidence="4">The sequence shown here is derived from an EMBL/GenBank/DDBJ whole genome shotgun (WGS) entry which is preliminary data.</text>
</comment>
<keyword evidence="5" id="KW-1185">Reference proteome</keyword>
<protein>
    <submittedName>
        <fullName evidence="4">Hsp20/alpha crystallin family protein</fullName>
    </submittedName>
</protein>
<dbReference type="Proteomes" id="UP001597318">
    <property type="component" value="Unassembled WGS sequence"/>
</dbReference>
<dbReference type="Gene3D" id="2.60.40.790">
    <property type="match status" value="1"/>
</dbReference>
<accession>A0ABW5BV35</accession>
<evidence type="ECO:0000313" key="5">
    <source>
        <dbReference type="Proteomes" id="UP001597318"/>
    </source>
</evidence>
<dbReference type="InterPro" id="IPR002068">
    <property type="entry name" value="A-crystallin/Hsp20_dom"/>
</dbReference>
<proteinExistence type="inferred from homology"/>
<evidence type="ECO:0000256" key="1">
    <source>
        <dbReference type="PROSITE-ProRule" id="PRU00285"/>
    </source>
</evidence>
<gene>
    <name evidence="4" type="ORF">ACFSKK_03110</name>
</gene>
<evidence type="ECO:0000256" key="2">
    <source>
        <dbReference type="RuleBase" id="RU003616"/>
    </source>
</evidence>
<comment type="similarity">
    <text evidence="1 2">Belongs to the small heat shock protein (HSP20) family.</text>
</comment>
<dbReference type="CDD" id="cd06464">
    <property type="entry name" value="ACD_sHsps-like"/>
    <property type="match status" value="1"/>
</dbReference>
<name>A0ABW5BV35_9BACI</name>
<feature type="domain" description="SHSP" evidence="3">
    <location>
        <begin position="29"/>
        <end position="134"/>
    </location>
</feature>
<sequence length="134" mass="15534">MNIRKCSNPLNIKGIEDWMTQFFTDPFTSLLDEHTFRVDLFETSDYFIVEGELGEKIKKENINIQVCQEQILINVLKDNEAEKQENNEVTRKIVLPYRIEQKKISATFMNGVLEIKISKTSDSDRSSNCINILG</sequence>
<dbReference type="SUPFAM" id="SSF49764">
    <property type="entry name" value="HSP20-like chaperones"/>
    <property type="match status" value="1"/>
</dbReference>
<evidence type="ECO:0000259" key="3">
    <source>
        <dbReference type="PROSITE" id="PS01031"/>
    </source>
</evidence>